<dbReference type="InterPro" id="IPR004090">
    <property type="entry name" value="Chemotax_Me-accpt_rcpt"/>
</dbReference>
<dbReference type="Pfam" id="PF00015">
    <property type="entry name" value="MCPsignal"/>
    <property type="match status" value="1"/>
</dbReference>
<evidence type="ECO:0000256" key="3">
    <source>
        <dbReference type="PROSITE-ProRule" id="PRU00284"/>
    </source>
</evidence>
<keyword evidence="4" id="KW-1133">Transmembrane helix</keyword>
<keyword evidence="4" id="KW-0472">Membrane</keyword>
<evidence type="ECO:0000259" key="5">
    <source>
        <dbReference type="PROSITE" id="PS50111"/>
    </source>
</evidence>
<dbReference type="PROSITE" id="PS50111">
    <property type="entry name" value="CHEMOTAXIS_TRANSDUC_2"/>
    <property type="match status" value="1"/>
</dbReference>
<reference evidence="7 8" key="1">
    <citation type="submission" date="2016-10" db="EMBL/GenBank/DDBJ databases">
        <authorList>
            <person name="de Groot N.N."/>
        </authorList>
    </citation>
    <scope>NUCLEOTIDE SEQUENCE [LARGE SCALE GENOMIC DNA]</scope>
    <source>
        <strain evidence="7 8">DSM 1736</strain>
    </source>
</reference>
<dbReference type="InterPro" id="IPR004089">
    <property type="entry name" value="MCPsignal_dom"/>
</dbReference>
<dbReference type="SUPFAM" id="SSF58104">
    <property type="entry name" value="Methyl-accepting chemotaxis protein (MCP) signaling domain"/>
    <property type="match status" value="1"/>
</dbReference>
<dbReference type="GO" id="GO:0007165">
    <property type="term" value="P:signal transduction"/>
    <property type="evidence" value="ECO:0007669"/>
    <property type="project" value="UniProtKB-KW"/>
</dbReference>
<feature type="transmembrane region" description="Helical" evidence="4">
    <location>
        <begin position="189"/>
        <end position="208"/>
    </location>
</feature>
<evidence type="ECO:0000313" key="8">
    <source>
        <dbReference type="Proteomes" id="UP000214880"/>
    </source>
</evidence>
<comment type="similarity">
    <text evidence="2">Belongs to the methyl-accepting chemotaxis (MCP) protein family.</text>
</comment>
<dbReference type="Proteomes" id="UP000214880">
    <property type="component" value="Unassembled WGS sequence"/>
</dbReference>
<feature type="transmembrane region" description="Helical" evidence="4">
    <location>
        <begin position="12"/>
        <end position="34"/>
    </location>
</feature>
<dbReference type="InterPro" id="IPR003660">
    <property type="entry name" value="HAMP_dom"/>
</dbReference>
<proteinExistence type="inferred from homology"/>
<dbReference type="AlphaFoldDB" id="A0A1H0ATQ4"/>
<dbReference type="GO" id="GO:0006935">
    <property type="term" value="P:chemotaxis"/>
    <property type="evidence" value="ECO:0007669"/>
    <property type="project" value="InterPro"/>
</dbReference>
<feature type="domain" description="Methyl-accepting transducer" evidence="5">
    <location>
        <begin position="282"/>
        <end position="518"/>
    </location>
</feature>
<dbReference type="Gene3D" id="1.10.287.950">
    <property type="entry name" value="Methyl-accepting chemotaxis protein"/>
    <property type="match status" value="1"/>
</dbReference>
<evidence type="ECO:0000259" key="6">
    <source>
        <dbReference type="PROSITE" id="PS50885"/>
    </source>
</evidence>
<dbReference type="SMART" id="SM00304">
    <property type="entry name" value="HAMP"/>
    <property type="match status" value="1"/>
</dbReference>
<dbReference type="PROSITE" id="PS50885">
    <property type="entry name" value="HAMP"/>
    <property type="match status" value="1"/>
</dbReference>
<name>A0A1H0ATQ4_9FIRM</name>
<dbReference type="GO" id="GO:0004888">
    <property type="term" value="F:transmembrane signaling receptor activity"/>
    <property type="evidence" value="ECO:0007669"/>
    <property type="project" value="InterPro"/>
</dbReference>
<dbReference type="PANTHER" id="PTHR32089:SF112">
    <property type="entry name" value="LYSOZYME-LIKE PROTEIN-RELATED"/>
    <property type="match status" value="1"/>
</dbReference>
<dbReference type="PANTHER" id="PTHR32089">
    <property type="entry name" value="METHYL-ACCEPTING CHEMOTAXIS PROTEIN MCPB"/>
    <property type="match status" value="1"/>
</dbReference>
<dbReference type="EMBL" id="FNHB01000023">
    <property type="protein sequence ID" value="SDN36858.1"/>
    <property type="molecule type" value="Genomic_DNA"/>
</dbReference>
<keyword evidence="8" id="KW-1185">Reference proteome</keyword>
<accession>A0A1H0ATQ4</accession>
<dbReference type="STRING" id="146817.SAMN04488502_1234"/>
<keyword evidence="4" id="KW-0812">Transmembrane</keyword>
<organism evidence="7 8">
    <name type="scientific">Dendrosporobacter quercicolus</name>
    <dbReference type="NCBI Taxonomy" id="146817"/>
    <lineage>
        <taxon>Bacteria</taxon>
        <taxon>Bacillati</taxon>
        <taxon>Bacillota</taxon>
        <taxon>Negativicutes</taxon>
        <taxon>Selenomonadales</taxon>
        <taxon>Sporomusaceae</taxon>
        <taxon>Dendrosporobacter</taxon>
    </lineage>
</organism>
<feature type="domain" description="HAMP" evidence="6">
    <location>
        <begin position="210"/>
        <end position="263"/>
    </location>
</feature>
<evidence type="ECO:0000313" key="7">
    <source>
        <dbReference type="EMBL" id="SDN36858.1"/>
    </source>
</evidence>
<keyword evidence="1 3" id="KW-0807">Transducer</keyword>
<evidence type="ECO:0000256" key="2">
    <source>
        <dbReference type="ARBA" id="ARBA00029447"/>
    </source>
</evidence>
<sequence>MCRKGARIPIIAQLSAMFGFVLVLFLALLGYVLYHFDSVGNMAGSLIQHTSARALLLKDAHTDFTRALLSMRGFLFYPDGAAVYEQSYREEIQKSLEIVRDYNATSTMADTKAAGDKLEKLISDYVILGDQVIAAKKANDPNLSQYTGQGRQLVANIDEQFLQINKLQGAYLSGKSESLIDHSKARVRLAALLSIGIFALVIVLVYLYSRNVSKRFGNLSRELAEVGKLDLTGRDVFPTRNDEIGDMGTVIIEMRRALKTFVQQIQTTGQMLASSGEELNATVDEHLKAVQTVAGSIETIAAGVGQNADNIGSISAALQQASAGAQQISATAGAVNSQTYDAVHEADTGMNLLGAVVGQNEQIAAAMQEITNVTSLLASGSEDIKGIVGVINDIAGQTNLLALNAAIEAARAGEAGRGFAVVAEEVRKLAEQSAGATQDIAEIIGRMGGEIASAVTTVDKANTEVDKGKLAAADTQKGFELIIATLGTVKNGIEQIAVAIEETAKGTQSMVASVQNISAIAEETSGNASTVAATVEEQSASMHEISSNAESLAKLATELNSIVRQFKI</sequence>
<evidence type="ECO:0000256" key="4">
    <source>
        <dbReference type="SAM" id="Phobius"/>
    </source>
</evidence>
<gene>
    <name evidence="7" type="ORF">SAMN04488502_1234</name>
</gene>
<protein>
    <submittedName>
        <fullName evidence="7">Methyl-accepting chemotaxis protein</fullName>
    </submittedName>
</protein>
<dbReference type="CDD" id="cd11386">
    <property type="entry name" value="MCP_signal"/>
    <property type="match status" value="1"/>
</dbReference>
<dbReference type="RefSeq" id="WP_092075154.1">
    <property type="nucleotide sequence ID" value="NZ_FNHB01000023.1"/>
</dbReference>
<dbReference type="PRINTS" id="PR00260">
    <property type="entry name" value="CHEMTRNSDUCR"/>
</dbReference>
<evidence type="ECO:0000256" key="1">
    <source>
        <dbReference type="ARBA" id="ARBA00023224"/>
    </source>
</evidence>
<dbReference type="SMART" id="SM00283">
    <property type="entry name" value="MA"/>
    <property type="match status" value="1"/>
</dbReference>
<dbReference type="GO" id="GO:0016020">
    <property type="term" value="C:membrane"/>
    <property type="evidence" value="ECO:0007669"/>
    <property type="project" value="InterPro"/>
</dbReference>